<dbReference type="InterPro" id="IPR008906">
    <property type="entry name" value="HATC_C_dom"/>
</dbReference>
<dbReference type="EMBL" id="JBEAFC010000014">
    <property type="protein sequence ID" value="KAL1532196.1"/>
    <property type="molecule type" value="Genomic_DNA"/>
</dbReference>
<sequence length="548" mass="62194">MSASSENSGLESTSCRETLECPQISPATGCDDSRIKEAKLHVGRFFYENGLDLNVVDSPSFRSMISLFSQRGMQCHAPMAEELKGWILKDVMKEMKECVNEVRRSWAETGCSILLDGWTDANDRTLVNVLVDCPKSTVYLFSSDITDCVENMDAMQIFLVKVLAEVGIQNVVQIITYSSSSFMKEAGRQLMERYRPVFWTVSSSHCIELMLEKVGTMNLINKTLEKAKIITRFVHNHPIALKYLQDQTKGSGLIISSRIRSIRPFLFLENIVKKKETLNTMFSSSHSQTSILISTMEGRRVAELVRDHSFWSGVSTILKGAIPLVRVIEWMNKSGKDHMGYIYEIIYQAKETIKEEFKNKSAYSSFWKAIDDVWNESLYSPLHSAGYYLNPNLLYSSNGFIDPEVVTGLYCCIVRAAADIRVQDRITVQMEHYKVAKGAMAAGVPEERRSNVSPALWWSRYGGECPELQRLAVRVLSQTCDGASKFQLSRSLAETLLIKGRNLDEQKWMRDMVFLRYNMQLQNFVPGNVVSNEPGLVDDWLADRNNVP</sequence>
<protein>
    <recommendedName>
        <fullName evidence="5">DUF659 domain-containing protein</fullName>
    </recommendedName>
</protein>
<dbReference type="Pfam" id="PF04937">
    <property type="entry name" value="DUF659"/>
    <property type="match status" value="1"/>
</dbReference>
<name>A0ABD1FN90_SALDI</name>
<proteinExistence type="predicted"/>
<reference evidence="3 4" key="1">
    <citation type="submission" date="2024-06" db="EMBL/GenBank/DDBJ databases">
        <title>A chromosome level genome sequence of Diviner's sage (Salvia divinorum).</title>
        <authorList>
            <person name="Ford S.A."/>
            <person name="Ro D.-K."/>
            <person name="Ness R.W."/>
            <person name="Phillips M.A."/>
        </authorList>
    </citation>
    <scope>NUCLEOTIDE SEQUENCE [LARGE SCALE GENOMIC DNA]</scope>
    <source>
        <strain evidence="3">SAF-2024a</strain>
        <tissue evidence="3">Leaf</tissue>
    </source>
</reference>
<accession>A0ABD1FN90</accession>
<evidence type="ECO:0000313" key="3">
    <source>
        <dbReference type="EMBL" id="KAL1532196.1"/>
    </source>
</evidence>
<evidence type="ECO:0000313" key="4">
    <source>
        <dbReference type="Proteomes" id="UP001567538"/>
    </source>
</evidence>
<dbReference type="PANTHER" id="PTHR32166">
    <property type="entry name" value="OSJNBA0013A04.12 PROTEIN"/>
    <property type="match status" value="1"/>
</dbReference>
<dbReference type="InterPro" id="IPR012337">
    <property type="entry name" value="RNaseH-like_sf"/>
</dbReference>
<evidence type="ECO:0008006" key="5">
    <source>
        <dbReference type="Google" id="ProtNLM"/>
    </source>
</evidence>
<evidence type="ECO:0000259" key="2">
    <source>
        <dbReference type="Pfam" id="PF05699"/>
    </source>
</evidence>
<keyword evidence="4" id="KW-1185">Reference proteome</keyword>
<organism evidence="3 4">
    <name type="scientific">Salvia divinorum</name>
    <name type="common">Maria pastora</name>
    <name type="synonym">Diviner's sage</name>
    <dbReference type="NCBI Taxonomy" id="28513"/>
    <lineage>
        <taxon>Eukaryota</taxon>
        <taxon>Viridiplantae</taxon>
        <taxon>Streptophyta</taxon>
        <taxon>Embryophyta</taxon>
        <taxon>Tracheophyta</taxon>
        <taxon>Spermatophyta</taxon>
        <taxon>Magnoliopsida</taxon>
        <taxon>eudicotyledons</taxon>
        <taxon>Gunneridae</taxon>
        <taxon>Pentapetalae</taxon>
        <taxon>asterids</taxon>
        <taxon>lamiids</taxon>
        <taxon>Lamiales</taxon>
        <taxon>Lamiaceae</taxon>
        <taxon>Nepetoideae</taxon>
        <taxon>Mentheae</taxon>
        <taxon>Salviinae</taxon>
        <taxon>Salvia</taxon>
        <taxon>Salvia subgen. Calosphace</taxon>
    </lineage>
</organism>
<gene>
    <name evidence="3" type="ORF">AAHA92_32235</name>
</gene>
<evidence type="ECO:0000259" key="1">
    <source>
        <dbReference type="Pfam" id="PF04937"/>
    </source>
</evidence>
<dbReference type="Pfam" id="PF05699">
    <property type="entry name" value="Dimer_Tnp_hAT"/>
    <property type="match status" value="1"/>
</dbReference>
<dbReference type="SUPFAM" id="SSF53098">
    <property type="entry name" value="Ribonuclease H-like"/>
    <property type="match status" value="1"/>
</dbReference>
<dbReference type="AlphaFoldDB" id="A0ABD1FN90"/>
<feature type="domain" description="HAT C-terminal dimerisation" evidence="2">
    <location>
        <begin position="450"/>
        <end position="516"/>
    </location>
</feature>
<dbReference type="Proteomes" id="UP001567538">
    <property type="component" value="Unassembled WGS sequence"/>
</dbReference>
<feature type="domain" description="DUF659" evidence="1">
    <location>
        <begin position="78"/>
        <end position="230"/>
    </location>
</feature>
<comment type="caution">
    <text evidence="3">The sequence shown here is derived from an EMBL/GenBank/DDBJ whole genome shotgun (WGS) entry which is preliminary data.</text>
</comment>
<dbReference type="InterPro" id="IPR007021">
    <property type="entry name" value="DUF659"/>
</dbReference>
<dbReference type="PANTHER" id="PTHR32166:SF63">
    <property type="entry name" value="HAT TRANSPOSON SUPERFAMILY PROTEIN"/>
    <property type="match status" value="1"/>
</dbReference>